<dbReference type="EMBL" id="PYFT01000001">
    <property type="protein sequence ID" value="PSR54419.1"/>
    <property type="molecule type" value="Genomic_DNA"/>
</dbReference>
<sequence>MKIENIPFQHINWDDVDITEIPGLSGAALNKIWSMGNVRVQLVQYLTDYQSNHWCHRGHVVLVLAGSLQITLEDGRTITIQAGDSFAVADNVDAHKIASVNGATVFIVD</sequence>
<name>A0A2T2YFX8_9BACT</name>
<dbReference type="InterPro" id="IPR014710">
    <property type="entry name" value="RmlC-like_jellyroll"/>
</dbReference>
<dbReference type="NCBIfam" id="NF038084">
    <property type="entry name" value="DHCW_cupin"/>
    <property type="match status" value="1"/>
</dbReference>
<dbReference type="OrthoDB" id="9794443at2"/>
<proteinExistence type="predicted"/>
<dbReference type="SUPFAM" id="SSF51182">
    <property type="entry name" value="RmlC-like cupins"/>
    <property type="match status" value="1"/>
</dbReference>
<comment type="caution">
    <text evidence="1">The sequence shown here is derived from an EMBL/GenBank/DDBJ whole genome shotgun (WGS) entry which is preliminary data.</text>
</comment>
<evidence type="ECO:0000313" key="2">
    <source>
        <dbReference type="Proteomes" id="UP000240357"/>
    </source>
</evidence>
<dbReference type="Proteomes" id="UP000240357">
    <property type="component" value="Unassembled WGS sequence"/>
</dbReference>
<reference evidence="1 2" key="1">
    <citation type="submission" date="2018-03" db="EMBL/GenBank/DDBJ databases">
        <title>Adhaeribacter sp. HMF7605 Genome sequencing and assembly.</title>
        <authorList>
            <person name="Kang H."/>
            <person name="Kang J."/>
            <person name="Cha I."/>
            <person name="Kim H."/>
            <person name="Joh K."/>
        </authorList>
    </citation>
    <scope>NUCLEOTIDE SEQUENCE [LARGE SCALE GENOMIC DNA]</scope>
    <source>
        <strain evidence="1 2">HMF7605</strain>
    </source>
</reference>
<organism evidence="1 2">
    <name type="scientific">Adhaeribacter arboris</name>
    <dbReference type="NCBI Taxonomy" id="2072846"/>
    <lineage>
        <taxon>Bacteria</taxon>
        <taxon>Pseudomonadati</taxon>
        <taxon>Bacteroidota</taxon>
        <taxon>Cytophagia</taxon>
        <taxon>Cytophagales</taxon>
        <taxon>Hymenobacteraceae</taxon>
        <taxon>Adhaeribacter</taxon>
    </lineage>
</organism>
<dbReference type="AlphaFoldDB" id="A0A2T2YFX8"/>
<dbReference type="InterPro" id="IPR047713">
    <property type="entry name" value="DHCW_cupin"/>
</dbReference>
<evidence type="ECO:0000313" key="1">
    <source>
        <dbReference type="EMBL" id="PSR54419.1"/>
    </source>
</evidence>
<evidence type="ECO:0008006" key="3">
    <source>
        <dbReference type="Google" id="ProtNLM"/>
    </source>
</evidence>
<dbReference type="InterPro" id="IPR011051">
    <property type="entry name" value="RmlC_Cupin_sf"/>
</dbReference>
<accession>A0A2T2YFX8</accession>
<keyword evidence="2" id="KW-1185">Reference proteome</keyword>
<protein>
    <recommendedName>
        <fullName evidence="3">Cupin 2 conserved barrel domain-containing protein</fullName>
    </recommendedName>
</protein>
<gene>
    <name evidence="1" type="ORF">AHMF7605_13315</name>
</gene>
<dbReference type="Gene3D" id="2.60.120.10">
    <property type="entry name" value="Jelly Rolls"/>
    <property type="match status" value="1"/>
</dbReference>
<dbReference type="RefSeq" id="WP_106930086.1">
    <property type="nucleotide sequence ID" value="NZ_PYFT01000001.1"/>
</dbReference>